<dbReference type="Proteomes" id="UP001206983">
    <property type="component" value="Unassembled WGS sequence"/>
</dbReference>
<dbReference type="EMBL" id="JTEO01000006">
    <property type="protein sequence ID" value="MCQ6963548.1"/>
    <property type="molecule type" value="Genomic_DNA"/>
</dbReference>
<reference evidence="5 6" key="1">
    <citation type="journal article" date="2011" name="Appl. Environ. Microbiol.">
        <title>Methanogenic archaea isolated from Taiwan's Chelungpu fault.</title>
        <authorList>
            <person name="Wu S.Y."/>
            <person name="Lai M.C."/>
        </authorList>
    </citation>
    <scope>NUCLEOTIDE SEQUENCE [LARGE SCALE GENOMIC DNA]</scope>
    <source>
        <strain evidence="5 6">St545Mb</strain>
    </source>
</reference>
<dbReference type="PRINTS" id="PR00737">
    <property type="entry name" value="GLHYDRLASE16"/>
</dbReference>
<keyword evidence="2" id="KW-0326">Glycosidase</keyword>
<dbReference type="Pfam" id="PF00722">
    <property type="entry name" value="Glyco_hydro_16"/>
    <property type="match status" value="1"/>
</dbReference>
<dbReference type="InterPro" id="IPR013783">
    <property type="entry name" value="Ig-like_fold"/>
</dbReference>
<organism evidence="5 6">
    <name type="scientific">Methanolobus chelungpuianus</name>
    <dbReference type="NCBI Taxonomy" id="502115"/>
    <lineage>
        <taxon>Archaea</taxon>
        <taxon>Methanobacteriati</taxon>
        <taxon>Methanobacteriota</taxon>
        <taxon>Stenosarchaea group</taxon>
        <taxon>Methanomicrobia</taxon>
        <taxon>Methanosarcinales</taxon>
        <taxon>Methanosarcinaceae</taxon>
        <taxon>Methanolobus</taxon>
    </lineage>
</organism>
<accession>A0AAE3L2G0</accession>
<dbReference type="PANTHER" id="PTHR31062">
    <property type="entry name" value="XYLOGLUCAN ENDOTRANSGLUCOSYLASE/HYDROLASE PROTEIN 8-RELATED"/>
    <property type="match status" value="1"/>
</dbReference>
<proteinExistence type="predicted"/>
<evidence type="ECO:0000259" key="4">
    <source>
        <dbReference type="PROSITE" id="PS51762"/>
    </source>
</evidence>
<dbReference type="RefSeq" id="WP_256623439.1">
    <property type="nucleotide sequence ID" value="NZ_JTEO01000006.1"/>
</dbReference>
<evidence type="ECO:0000313" key="5">
    <source>
        <dbReference type="EMBL" id="MCQ6963548.1"/>
    </source>
</evidence>
<comment type="caution">
    <text evidence="5">The sequence shown here is derived from an EMBL/GenBank/DDBJ whole genome shotgun (WGS) entry which is preliminary data.</text>
</comment>
<feature type="active site" description="Proton donor" evidence="3">
    <location>
        <position position="236"/>
    </location>
</feature>
<evidence type="ECO:0000313" key="6">
    <source>
        <dbReference type="Proteomes" id="UP001206983"/>
    </source>
</evidence>
<dbReference type="Gene3D" id="2.60.40.10">
    <property type="entry name" value="Immunoglobulins"/>
    <property type="match status" value="1"/>
</dbReference>
<dbReference type="InterPro" id="IPR013320">
    <property type="entry name" value="ConA-like_dom_sf"/>
</dbReference>
<evidence type="ECO:0000256" key="3">
    <source>
        <dbReference type="PIRSR" id="PIRSR608264-1"/>
    </source>
</evidence>
<evidence type="ECO:0000256" key="2">
    <source>
        <dbReference type="ARBA" id="ARBA00023295"/>
    </source>
</evidence>
<keyword evidence="1" id="KW-0378">Hydrolase</keyword>
<dbReference type="PROSITE" id="PS51762">
    <property type="entry name" value="GH16_2"/>
    <property type="match status" value="1"/>
</dbReference>
<dbReference type="Gene3D" id="2.60.120.200">
    <property type="match status" value="1"/>
</dbReference>
<dbReference type="AlphaFoldDB" id="A0AAE3L2G0"/>
<keyword evidence="6" id="KW-1185">Reference proteome</keyword>
<dbReference type="SUPFAM" id="SSF49899">
    <property type="entry name" value="Concanavalin A-like lectins/glucanases"/>
    <property type="match status" value="1"/>
</dbReference>
<dbReference type="InterPro" id="IPR008264">
    <property type="entry name" value="Beta_glucanase"/>
</dbReference>
<dbReference type="GO" id="GO:0004553">
    <property type="term" value="F:hydrolase activity, hydrolyzing O-glycosyl compounds"/>
    <property type="evidence" value="ECO:0007669"/>
    <property type="project" value="InterPro"/>
</dbReference>
<dbReference type="InterPro" id="IPR000757">
    <property type="entry name" value="Beta-glucanase-like"/>
</dbReference>
<dbReference type="InterPro" id="IPR044791">
    <property type="entry name" value="Beta-glucanase/XTH"/>
</dbReference>
<dbReference type="CDD" id="cd00413">
    <property type="entry name" value="Glyco_hydrolase_16"/>
    <property type="match status" value="1"/>
</dbReference>
<sequence>MKKKIALVAVVIVLFLLIISVYTSSVSADITSFNPASGTYYPGDAVVSSLSFKNTGTENWTFWVGYSVQDGAGKWHNIPSRSVTLTPGEVSGTQNMTWYVPSDSLLTTGSYNVVMAVWKNKPEDASATELARTEQKSAFETFNFVDDFESFDTDRWSKSSFKLERTDFQPANINVSNGNLRIKLTAGTLSGGEIQSADVYQYGTYRIMMKLPNAPSSITGFFLYMDPDYHNEIDIEIYNEPDGNISFTTYVDGRKQHIATESLGFDPTAGFHEYRFDFYPGNLSFYVDGQLMQRWTDETTTNSMHLLVNAWYPNWLSGTAATSDQYLLVDWIRH</sequence>
<protein>
    <recommendedName>
        <fullName evidence="4">GH16 domain-containing protein</fullName>
    </recommendedName>
</protein>
<evidence type="ECO:0000256" key="1">
    <source>
        <dbReference type="ARBA" id="ARBA00022801"/>
    </source>
</evidence>
<gene>
    <name evidence="5" type="ORF">PV02_10685</name>
</gene>
<dbReference type="GO" id="GO:0005975">
    <property type="term" value="P:carbohydrate metabolic process"/>
    <property type="evidence" value="ECO:0007669"/>
    <property type="project" value="InterPro"/>
</dbReference>
<feature type="domain" description="GH16" evidence="4">
    <location>
        <begin position="116"/>
        <end position="334"/>
    </location>
</feature>
<name>A0AAE3L2G0_9EURY</name>
<feature type="active site" description="Nucleophile" evidence="3">
    <location>
        <position position="232"/>
    </location>
</feature>